<evidence type="ECO:0000256" key="1">
    <source>
        <dbReference type="SAM" id="MobiDB-lite"/>
    </source>
</evidence>
<protein>
    <submittedName>
        <fullName evidence="2">Uncharacterized protein</fullName>
    </submittedName>
</protein>
<reference evidence="2 3" key="1">
    <citation type="submission" date="2019-08" db="EMBL/GenBank/DDBJ databases">
        <title>Paraburkholderia sp. DCY113.</title>
        <authorList>
            <person name="Kang J."/>
        </authorList>
    </citation>
    <scope>NUCLEOTIDE SEQUENCE [LARGE SCALE GENOMIC DNA]</scope>
    <source>
        <strain evidence="2 3">DCY113</strain>
    </source>
</reference>
<feature type="compositionally biased region" description="Low complexity" evidence="1">
    <location>
        <begin position="47"/>
        <end position="57"/>
    </location>
</feature>
<comment type="caution">
    <text evidence="2">The sequence shown here is derived from an EMBL/GenBank/DDBJ whole genome shotgun (WGS) entry which is preliminary data.</text>
</comment>
<dbReference type="Proteomes" id="UP000325273">
    <property type="component" value="Unassembled WGS sequence"/>
</dbReference>
<proteinExistence type="predicted"/>
<accession>A0A5B0GLG1</accession>
<gene>
    <name evidence="2" type="ORF">FVF58_33185</name>
</gene>
<sequence>MLRTAQTRGQKRDESHRNGANSLSAAMTAQLVRESAKPDPSLPMPPMSRSGPSGRGSNPVAAAMTDQLVRESSKVTPPQYDKH</sequence>
<evidence type="ECO:0000313" key="2">
    <source>
        <dbReference type="EMBL" id="KAA1004217.1"/>
    </source>
</evidence>
<dbReference type="AlphaFoldDB" id="A0A5B0GLG1"/>
<dbReference type="EMBL" id="VTUZ01000029">
    <property type="protein sequence ID" value="KAA1004217.1"/>
    <property type="molecule type" value="Genomic_DNA"/>
</dbReference>
<name>A0A5B0GLG1_9BURK</name>
<evidence type="ECO:0000313" key="3">
    <source>
        <dbReference type="Proteomes" id="UP000325273"/>
    </source>
</evidence>
<feature type="region of interest" description="Disordered" evidence="1">
    <location>
        <begin position="1"/>
        <end position="83"/>
    </location>
</feature>
<keyword evidence="3" id="KW-1185">Reference proteome</keyword>
<organism evidence="2 3">
    <name type="scientific">Paraburkholderia panacisoli</name>
    <dbReference type="NCBI Taxonomy" id="2603818"/>
    <lineage>
        <taxon>Bacteria</taxon>
        <taxon>Pseudomonadati</taxon>
        <taxon>Pseudomonadota</taxon>
        <taxon>Betaproteobacteria</taxon>
        <taxon>Burkholderiales</taxon>
        <taxon>Burkholderiaceae</taxon>
        <taxon>Paraburkholderia</taxon>
    </lineage>
</organism>
<feature type="compositionally biased region" description="Polar residues" evidence="1">
    <location>
        <begin position="18"/>
        <end position="27"/>
    </location>
</feature>